<dbReference type="GO" id="GO:0006950">
    <property type="term" value="P:response to stress"/>
    <property type="evidence" value="ECO:0007669"/>
    <property type="project" value="UniProtKB-ARBA"/>
</dbReference>
<dbReference type="GO" id="GO:0003700">
    <property type="term" value="F:DNA-binding transcription factor activity"/>
    <property type="evidence" value="ECO:0007669"/>
    <property type="project" value="InterPro"/>
</dbReference>
<evidence type="ECO:0000256" key="14">
    <source>
        <dbReference type="SAM" id="MobiDB-lite"/>
    </source>
</evidence>
<evidence type="ECO:0000256" key="7">
    <source>
        <dbReference type="ARBA" id="ARBA00023015"/>
    </source>
</evidence>
<sequence>MAEPPLEELPDTSLTFSSIAIPPLSVVDFCNSTSDRQALLGNSISDLIENDGDGDFDFTFADSIGDLYFPSENESFFTPLDATNLELFRGFTPASGISGEDDADKNDNGVLISTSASCDQESPKDSDCSDTTTHSLSSSTPELVNYVSHILEATNASSSLGSAQMVIDQKLKVEEEATTYKTSIPKRRKEIDEEDTSNESWNNKYRRMDRDGFAGIGVAEDDQKRNVRLIRNRESAHLSRQRKRHYVEELEDKVKIMHSTICDLNSKMSFFMAENVTLRHQVSSGSNIYLPLQPRPGIYSVPYPCLPYPAYMVKPQGSQVALLPIPRLKPQQSVAKVKKFKKVASFSVLGILFCLFLFGALAPIVNISYKSNYVTDWVYDQSRGRVLDVNGYLDVSVNSNRAHCGRDSDQEMGRNVSATETSGPPRNSSEPLVASLFVPRNDKLVKIDGNLIIHSITESEKSMATETKNEGGKCDESTTNKGDFHALPLPDSTKTDDMSKNIYSKKRKALSSSGYNDASEDQLKSTTTANGKMQQWFREGVAGPMFSSGMCTSVFQFDVSTTSGAIIPASPPIQQSEHTTDTHKGKQNRRILRGGLPVSDFNLTKEHNSSSNKTLQDTKPSTSMIVSVLVDPREGGEGDIDGMMGVTKSLSRVFIVLLVDDVKYVTYSCVLPQPEVPHLMTT</sequence>
<keyword evidence="9 15" id="KW-0472">Membrane</keyword>
<evidence type="ECO:0000256" key="3">
    <source>
        <dbReference type="ARBA" id="ARBA00007163"/>
    </source>
</evidence>
<gene>
    <name evidence="17" type="ORF">CARUB_v10019449mg</name>
</gene>
<dbReference type="AlphaFoldDB" id="R0FMV2"/>
<dbReference type="InterPro" id="IPR004827">
    <property type="entry name" value="bZIP"/>
</dbReference>
<dbReference type="PANTHER" id="PTHR47416:SF3">
    <property type="entry name" value="BZIP TRANSCRIPTION FACTOR 17-RELATED"/>
    <property type="match status" value="1"/>
</dbReference>
<evidence type="ECO:0000256" key="5">
    <source>
        <dbReference type="ARBA" id="ARBA00022824"/>
    </source>
</evidence>
<keyword evidence="7" id="KW-0805">Transcription regulation</keyword>
<evidence type="ECO:0000256" key="1">
    <source>
        <dbReference type="ARBA" id="ARBA00004123"/>
    </source>
</evidence>
<keyword evidence="8" id="KW-0238">DNA-binding</keyword>
<comment type="similarity">
    <text evidence="3">Belongs to the bZIP family.</text>
</comment>
<evidence type="ECO:0000256" key="6">
    <source>
        <dbReference type="ARBA" id="ARBA00022989"/>
    </source>
</evidence>
<feature type="domain" description="BZIP" evidence="16">
    <location>
        <begin position="222"/>
        <end position="285"/>
    </location>
</feature>
<dbReference type="CDD" id="cd14704">
    <property type="entry name" value="bZIP_HY5-like"/>
    <property type="match status" value="1"/>
</dbReference>
<feature type="compositionally biased region" description="Basic and acidic residues" evidence="14">
    <location>
        <begin position="461"/>
        <end position="484"/>
    </location>
</feature>
<dbReference type="Gene3D" id="1.20.5.170">
    <property type="match status" value="1"/>
</dbReference>
<dbReference type="STRING" id="81985.R0FMV2"/>
<dbReference type="GO" id="GO:0003677">
    <property type="term" value="F:DNA binding"/>
    <property type="evidence" value="ECO:0007669"/>
    <property type="project" value="UniProtKB-KW"/>
</dbReference>
<dbReference type="SUPFAM" id="SSF57959">
    <property type="entry name" value="Leucine zipper domain"/>
    <property type="match status" value="1"/>
</dbReference>
<reference evidence="18" key="1">
    <citation type="journal article" date="2013" name="Nat. Genet.">
        <title>The Capsella rubella genome and the genomic consequences of rapid mating system evolution.</title>
        <authorList>
            <person name="Slotte T."/>
            <person name="Hazzouri K.M."/>
            <person name="Agren J.A."/>
            <person name="Koenig D."/>
            <person name="Maumus F."/>
            <person name="Guo Y.L."/>
            <person name="Steige K."/>
            <person name="Platts A.E."/>
            <person name="Escobar J.S."/>
            <person name="Newman L.K."/>
            <person name="Wang W."/>
            <person name="Mandakova T."/>
            <person name="Vello E."/>
            <person name="Smith L.M."/>
            <person name="Henz S.R."/>
            <person name="Steffen J."/>
            <person name="Takuno S."/>
            <person name="Brandvain Y."/>
            <person name="Coop G."/>
            <person name="Andolfatto P."/>
            <person name="Hu T.T."/>
            <person name="Blanchette M."/>
            <person name="Clark R.M."/>
            <person name="Quesneville H."/>
            <person name="Nordborg M."/>
            <person name="Gaut B.S."/>
            <person name="Lysak M.A."/>
            <person name="Jenkins J."/>
            <person name="Grimwood J."/>
            <person name="Chapman J."/>
            <person name="Prochnik S."/>
            <person name="Shu S."/>
            <person name="Rokhsar D."/>
            <person name="Schmutz J."/>
            <person name="Weigel D."/>
            <person name="Wright S.I."/>
        </authorList>
    </citation>
    <scope>NUCLEOTIDE SEQUENCE [LARGE SCALE GENOMIC DNA]</scope>
    <source>
        <strain evidence="18">cv. Monte Gargano</strain>
    </source>
</reference>
<keyword evidence="12" id="KW-0539">Nucleus</keyword>
<organism evidence="17 18">
    <name type="scientific">Capsella rubella</name>
    <dbReference type="NCBI Taxonomy" id="81985"/>
    <lineage>
        <taxon>Eukaryota</taxon>
        <taxon>Viridiplantae</taxon>
        <taxon>Streptophyta</taxon>
        <taxon>Embryophyta</taxon>
        <taxon>Tracheophyta</taxon>
        <taxon>Spermatophyta</taxon>
        <taxon>Magnoliopsida</taxon>
        <taxon>eudicotyledons</taxon>
        <taxon>Gunneridae</taxon>
        <taxon>Pentapetalae</taxon>
        <taxon>rosids</taxon>
        <taxon>malvids</taxon>
        <taxon>Brassicales</taxon>
        <taxon>Brassicaceae</taxon>
        <taxon>Camelineae</taxon>
        <taxon>Capsella</taxon>
    </lineage>
</organism>
<keyword evidence="4 15" id="KW-0812">Transmembrane</keyword>
<feature type="compositionally biased region" description="Polar residues" evidence="14">
    <location>
        <begin position="416"/>
        <end position="430"/>
    </location>
</feature>
<comment type="subunit">
    <text evidence="13">Interacts with BZIP28.</text>
</comment>
<evidence type="ECO:0000256" key="15">
    <source>
        <dbReference type="SAM" id="Phobius"/>
    </source>
</evidence>
<keyword evidence="5" id="KW-0256">Endoplasmic reticulum</keyword>
<dbReference type="Proteomes" id="UP000029121">
    <property type="component" value="Unassembled WGS sequence"/>
</dbReference>
<feature type="region of interest" description="Disordered" evidence="14">
    <location>
        <begin position="403"/>
        <end position="431"/>
    </location>
</feature>
<dbReference type="KEGG" id="crb:17884901"/>
<proteinExistence type="inferred from homology"/>
<dbReference type="PROSITE" id="PS50217">
    <property type="entry name" value="BZIP"/>
    <property type="match status" value="1"/>
</dbReference>
<dbReference type="eggNOG" id="ENOG502QQUV">
    <property type="taxonomic scope" value="Eukaryota"/>
</dbReference>
<dbReference type="PANTHER" id="PTHR47416">
    <property type="entry name" value="BASIC-LEUCINE ZIPPER TRANSCRIPTION FACTOR F-RELATED"/>
    <property type="match status" value="1"/>
</dbReference>
<evidence type="ECO:0000256" key="10">
    <source>
        <dbReference type="ARBA" id="ARBA00023163"/>
    </source>
</evidence>
<evidence type="ECO:0000313" key="18">
    <source>
        <dbReference type="Proteomes" id="UP000029121"/>
    </source>
</evidence>
<dbReference type="OrthoDB" id="295274at2759"/>
<protein>
    <recommendedName>
        <fullName evidence="16">BZIP domain-containing protein</fullName>
    </recommendedName>
</protein>
<evidence type="ECO:0000256" key="9">
    <source>
        <dbReference type="ARBA" id="ARBA00023136"/>
    </source>
</evidence>
<evidence type="ECO:0000256" key="8">
    <source>
        <dbReference type="ARBA" id="ARBA00023125"/>
    </source>
</evidence>
<feature type="region of interest" description="Disordered" evidence="14">
    <location>
        <begin position="568"/>
        <end position="588"/>
    </location>
</feature>
<dbReference type="SMART" id="SM00338">
    <property type="entry name" value="BRLZ"/>
    <property type="match status" value="1"/>
</dbReference>
<dbReference type="GO" id="GO:0005634">
    <property type="term" value="C:nucleus"/>
    <property type="evidence" value="ECO:0007669"/>
    <property type="project" value="UniProtKB-SubCell"/>
</dbReference>
<feature type="region of interest" description="Disordered" evidence="14">
    <location>
        <begin position="115"/>
        <end position="139"/>
    </location>
</feature>
<dbReference type="GO" id="GO:0005789">
    <property type="term" value="C:endoplasmic reticulum membrane"/>
    <property type="evidence" value="ECO:0007669"/>
    <property type="project" value="UniProtKB-SubCell"/>
</dbReference>
<keyword evidence="11" id="KW-0325">Glycoprotein</keyword>
<feature type="region of interest" description="Disordered" evidence="14">
    <location>
        <begin position="461"/>
        <end position="500"/>
    </location>
</feature>
<accession>R0FMV2</accession>
<feature type="transmembrane region" description="Helical" evidence="15">
    <location>
        <begin position="343"/>
        <end position="365"/>
    </location>
</feature>
<evidence type="ECO:0000256" key="2">
    <source>
        <dbReference type="ARBA" id="ARBA00004389"/>
    </source>
</evidence>
<evidence type="ECO:0000256" key="13">
    <source>
        <dbReference type="ARBA" id="ARBA00065888"/>
    </source>
</evidence>
<dbReference type="FunFam" id="1.20.5.170:FF:000085">
    <property type="entry name" value="bZIP transcription factor 49"/>
    <property type="match status" value="1"/>
</dbReference>
<keyword evidence="18" id="KW-1185">Reference proteome</keyword>
<evidence type="ECO:0000256" key="4">
    <source>
        <dbReference type="ARBA" id="ARBA00022692"/>
    </source>
</evidence>
<feature type="compositionally biased region" description="Low complexity" evidence="14">
    <location>
        <begin position="129"/>
        <end position="139"/>
    </location>
</feature>
<dbReference type="Pfam" id="PF00170">
    <property type="entry name" value="bZIP_1"/>
    <property type="match status" value="1"/>
</dbReference>
<dbReference type="EMBL" id="KB870809">
    <property type="protein sequence ID" value="EOA23346.1"/>
    <property type="molecule type" value="Genomic_DNA"/>
</dbReference>
<keyword evidence="10" id="KW-0804">Transcription</keyword>
<evidence type="ECO:0000256" key="11">
    <source>
        <dbReference type="ARBA" id="ARBA00023180"/>
    </source>
</evidence>
<name>R0FMV2_9BRAS</name>
<evidence type="ECO:0000313" key="17">
    <source>
        <dbReference type="EMBL" id="EOA23346.1"/>
    </source>
</evidence>
<evidence type="ECO:0000256" key="12">
    <source>
        <dbReference type="ARBA" id="ARBA00023242"/>
    </source>
</evidence>
<dbReference type="InterPro" id="IPR046347">
    <property type="entry name" value="bZIP_sf"/>
</dbReference>
<evidence type="ECO:0000259" key="16">
    <source>
        <dbReference type="PROSITE" id="PS50217"/>
    </source>
</evidence>
<keyword evidence="6 15" id="KW-1133">Transmembrane helix</keyword>
<comment type="subcellular location">
    <subcellularLocation>
        <location evidence="2">Endoplasmic reticulum membrane</location>
        <topology evidence="2">Single-pass membrane protein</topology>
    </subcellularLocation>
    <subcellularLocation>
        <location evidence="1">Nucleus</location>
    </subcellularLocation>
</comment>